<comment type="function">
    <text evidence="11">Catalyzes the first step of diphthamide biosynthesis, a post-translational modification of histidine which occurs in elongation factor 2.</text>
</comment>
<dbReference type="KEGG" id="yli:2908829"/>
<dbReference type="UniPathway" id="UPA00559"/>
<dbReference type="FunFam" id="3.40.50.11840:FF:000001">
    <property type="entry name" value="2-(3-amino-3-carboxypropyl)histidine synthase subunit 1"/>
    <property type="match status" value="1"/>
</dbReference>
<dbReference type="Gene3D" id="3.40.50.11860">
    <property type="entry name" value="Diphthamide synthesis DPH1/DPH2 domain 3"/>
    <property type="match status" value="1"/>
</dbReference>
<evidence type="ECO:0000313" key="16">
    <source>
        <dbReference type="Proteomes" id="UP000256601"/>
    </source>
</evidence>
<evidence type="ECO:0000256" key="8">
    <source>
        <dbReference type="ARBA" id="ARBA00023004"/>
    </source>
</evidence>
<keyword evidence="5 11" id="KW-0808">Transferase</keyword>
<dbReference type="OMA" id="PGQVLGC"/>
<protein>
    <recommendedName>
        <fullName evidence="4 11">2-(3-amino-3-carboxypropyl)histidine synthase subunit 1</fullName>
        <ecNumber evidence="3 11">2.5.1.108</ecNumber>
    </recommendedName>
</protein>
<dbReference type="EC" id="2.5.1.108" evidence="3 11"/>
<keyword evidence="8" id="KW-0408">Iron</keyword>
<feature type="region of interest" description="Disordered" evidence="12">
    <location>
        <begin position="11"/>
        <end position="54"/>
    </location>
</feature>
<dbReference type="RefSeq" id="XP_505734.1">
    <property type="nucleotide sequence ID" value="XM_505734.1"/>
</dbReference>
<evidence type="ECO:0000256" key="5">
    <source>
        <dbReference type="ARBA" id="ARBA00022679"/>
    </source>
</evidence>
<dbReference type="VEuPathDB" id="FungiDB:YALI1_F29192g"/>
<evidence type="ECO:0000256" key="4">
    <source>
        <dbReference type="ARBA" id="ARBA00021915"/>
    </source>
</evidence>
<evidence type="ECO:0000256" key="9">
    <source>
        <dbReference type="ARBA" id="ARBA00023014"/>
    </source>
</evidence>
<dbReference type="GO" id="GO:0017183">
    <property type="term" value="P:protein histidyl modification to diphthamide"/>
    <property type="evidence" value="ECO:0007669"/>
    <property type="project" value="UniProtKB-UniRule"/>
</dbReference>
<dbReference type="Proteomes" id="UP000182444">
    <property type="component" value="Chromosome 1F"/>
</dbReference>
<dbReference type="Pfam" id="PF01866">
    <property type="entry name" value="Diphthamide_syn"/>
    <property type="match status" value="1"/>
</dbReference>
<keyword evidence="6 11" id="KW-0949">S-adenosyl-L-methionine</keyword>
<dbReference type="SFLD" id="SFLDS00032">
    <property type="entry name" value="Radical_SAM_3-amino-3-carboxyp"/>
    <property type="match status" value="1"/>
</dbReference>
<dbReference type="PIRSF" id="PIRSF004967">
    <property type="entry name" value="DPH1"/>
    <property type="match status" value="1"/>
</dbReference>
<evidence type="ECO:0000256" key="6">
    <source>
        <dbReference type="ARBA" id="ARBA00022691"/>
    </source>
</evidence>
<comment type="catalytic activity">
    <reaction evidence="10 11">
        <text>L-histidyl-[translation elongation factor 2] + S-adenosyl-L-methionine = 2-[(3S)-amino-3-carboxypropyl]-L-histidyl-[translation elongation factor 2] + S-methyl-5'-thioadenosine + H(+)</text>
        <dbReference type="Rhea" id="RHEA:36783"/>
        <dbReference type="Rhea" id="RHEA-COMP:9748"/>
        <dbReference type="Rhea" id="RHEA-COMP:9749"/>
        <dbReference type="ChEBI" id="CHEBI:15378"/>
        <dbReference type="ChEBI" id="CHEBI:17509"/>
        <dbReference type="ChEBI" id="CHEBI:29979"/>
        <dbReference type="ChEBI" id="CHEBI:59789"/>
        <dbReference type="ChEBI" id="CHEBI:73995"/>
        <dbReference type="EC" id="2.5.1.108"/>
    </reaction>
</comment>
<gene>
    <name evidence="14" type="ORF">B0I71DRAFT_127640</name>
    <name evidence="13" type="ORF">YALI1_F29192g</name>
</gene>
<comment type="pathway">
    <text evidence="1 11">Protein modification; peptidyl-diphthamide biosynthesis.</text>
</comment>
<keyword evidence="7" id="KW-0479">Metal-binding</keyword>
<dbReference type="GO" id="GO:0120513">
    <property type="term" value="C:2-(3-amino-3-carboxypropyl)histidine synthase complex"/>
    <property type="evidence" value="ECO:0007669"/>
    <property type="project" value="EnsemblFungi"/>
</dbReference>
<evidence type="ECO:0000256" key="11">
    <source>
        <dbReference type="PIRNR" id="PIRNR004967"/>
    </source>
</evidence>
<evidence type="ECO:0000256" key="1">
    <source>
        <dbReference type="ARBA" id="ARBA00005156"/>
    </source>
</evidence>
<dbReference type="GeneID" id="2908829"/>
<organism evidence="13 15">
    <name type="scientific">Yarrowia lipolytica</name>
    <name type="common">Candida lipolytica</name>
    <dbReference type="NCBI Taxonomy" id="4952"/>
    <lineage>
        <taxon>Eukaryota</taxon>
        <taxon>Fungi</taxon>
        <taxon>Dikarya</taxon>
        <taxon>Ascomycota</taxon>
        <taxon>Saccharomycotina</taxon>
        <taxon>Dipodascomycetes</taxon>
        <taxon>Dipodascales</taxon>
        <taxon>Dipodascales incertae sedis</taxon>
        <taxon>Yarrowia</taxon>
    </lineage>
</organism>
<dbReference type="PANTHER" id="PTHR10762:SF1">
    <property type="entry name" value="2-(3-AMINO-3-CARBOXYPROPYL)HISTIDINE SYNTHASE SUBUNIT 1"/>
    <property type="match status" value="1"/>
</dbReference>
<evidence type="ECO:0000313" key="13">
    <source>
        <dbReference type="EMBL" id="AOW07548.1"/>
    </source>
</evidence>
<comment type="cofactor">
    <cofactor evidence="11">
        <name>[4Fe-4S] cluster</name>
        <dbReference type="ChEBI" id="CHEBI:49883"/>
    </cofactor>
    <text evidence="11">Binds 1 [4Fe-4S] cluster per subunit. The cluster is coordinated with 3 cysteines and an exchangeable S-adenosyl-L-methionine.</text>
</comment>
<dbReference type="GO" id="GO:0051539">
    <property type="term" value="F:4 iron, 4 sulfur cluster binding"/>
    <property type="evidence" value="ECO:0007669"/>
    <property type="project" value="UniProtKB-UniRule"/>
</dbReference>
<dbReference type="InterPro" id="IPR042264">
    <property type="entry name" value="DPH1/DPH2_2"/>
</dbReference>
<feature type="compositionally biased region" description="Polar residues" evidence="12">
    <location>
        <begin position="44"/>
        <end position="54"/>
    </location>
</feature>
<dbReference type="AlphaFoldDB" id="A0A1D8NPK5"/>
<reference evidence="14 16" key="2">
    <citation type="submission" date="2018-07" db="EMBL/GenBank/DDBJ databases">
        <title>Draft Genome Assemblies for Five Robust Yarrowia lipolytica Strains Exhibiting High Lipid Production and Pentose Sugar Utilization and Sugar Alcohol Secretion from Undetoxified Lignocellulosic Biomass Hydrolysates.</title>
        <authorList>
            <consortium name="DOE Joint Genome Institute"/>
            <person name="Walker C."/>
            <person name="Ryu S."/>
            <person name="Na H."/>
            <person name="Zane M."/>
            <person name="LaButti K."/>
            <person name="Lipzen A."/>
            <person name="Haridas S."/>
            <person name="Barry K."/>
            <person name="Grigoriev I.V."/>
            <person name="Quarterman J."/>
            <person name="Slininger P."/>
            <person name="Dien B."/>
            <person name="Trinh C.T."/>
        </authorList>
    </citation>
    <scope>NUCLEOTIDE SEQUENCE [LARGE SCALE GENOMIC DNA]</scope>
    <source>
        <strain evidence="14 16">YB392</strain>
    </source>
</reference>
<evidence type="ECO:0000313" key="15">
    <source>
        <dbReference type="Proteomes" id="UP000182444"/>
    </source>
</evidence>
<dbReference type="InterPro" id="IPR016435">
    <property type="entry name" value="DPH1/DPH2"/>
</dbReference>
<dbReference type="PANTHER" id="PTHR10762">
    <property type="entry name" value="DIPHTHAMIDE BIOSYNTHESIS PROTEIN"/>
    <property type="match status" value="1"/>
</dbReference>
<dbReference type="OrthoDB" id="1649088at2759"/>
<dbReference type="eggNOG" id="KOG2648">
    <property type="taxonomic scope" value="Eukaryota"/>
</dbReference>
<dbReference type="InterPro" id="IPR035435">
    <property type="entry name" value="DPH1/DPH2_euk_archaea"/>
</dbReference>
<sequence>MSCSASGECKSTTATPVAPCDPDTCKKSTSTQPRKRFVGRANGSGPSASTSLVKNTTRRPRIINQIPDEILNDEELNEVIATTLPKNYNFEIHKSIWHIRKNNCKKIALQMPEGLLIYACIISDIIEQFCGPDISTVVMGDVTYGACCVDDFSAIALGCDFLIHYAHSCLVPIDSIKIKVLYVFVTIEIDTDHVVKSFKKNFETGTRMAMVGTIQFNPTIHTLKDRLLNEAGIVCTAPQIMPLSKGEVLGCTSANMSTEDYDMIMYIGDGRFHLESAMIHNPDIPAYRYDPYSRKLTREYFDQVEMVSVRKRAIQTAKNAKTIGLILGTLGRQGNTATLDMLQEKLNSKGYETHIVLLSEIFPAKLALFDGVDAWVQVACPRLSIDWGYAFPKPLLTPYEAMVMMDEDTLEGNDYPMDYYGKEGYGRGKQPRAKKEIAI</sequence>
<evidence type="ECO:0000256" key="12">
    <source>
        <dbReference type="SAM" id="MobiDB-lite"/>
    </source>
</evidence>
<dbReference type="FunFam" id="3.40.50.11860:FF:000002">
    <property type="entry name" value="2-(3-amino-3-carboxypropyl)histidine synthase subunit 1"/>
    <property type="match status" value="1"/>
</dbReference>
<comment type="similarity">
    <text evidence="2 11">Belongs to the DPH1/DPH2 family. DPH1 subfamily.</text>
</comment>
<dbReference type="EMBL" id="CP017558">
    <property type="protein sequence ID" value="AOW07548.1"/>
    <property type="molecule type" value="Genomic_DNA"/>
</dbReference>
<evidence type="ECO:0000256" key="7">
    <source>
        <dbReference type="ARBA" id="ARBA00022723"/>
    </source>
</evidence>
<dbReference type="VEuPathDB" id="FungiDB:YALI0_F22055g"/>
<evidence type="ECO:0000313" key="14">
    <source>
        <dbReference type="EMBL" id="RDW28315.1"/>
    </source>
</evidence>
<proteinExistence type="inferred from homology"/>
<dbReference type="GO" id="GO:0090560">
    <property type="term" value="F:2-(3-amino-3-carboxypropyl)histidine synthase activity"/>
    <property type="evidence" value="ECO:0007669"/>
    <property type="project" value="UniProtKB-UniRule"/>
</dbReference>
<reference evidence="13 15" key="1">
    <citation type="journal article" date="2016" name="PLoS ONE">
        <title>Sequence Assembly of Yarrowia lipolytica Strain W29/CLIB89 Shows Transposable Element Diversity.</title>
        <authorList>
            <person name="Magnan C."/>
            <person name="Yu J."/>
            <person name="Chang I."/>
            <person name="Jahn E."/>
            <person name="Kanomata Y."/>
            <person name="Wu J."/>
            <person name="Zeller M."/>
            <person name="Oakes M."/>
            <person name="Baldi P."/>
            <person name="Sandmeyer S."/>
        </authorList>
    </citation>
    <scope>NUCLEOTIDE SEQUENCE [LARGE SCALE GENOMIC DNA]</scope>
    <source>
        <strain evidence="13">CLIB89</strain>
        <strain evidence="15">CLIB89(W29)</strain>
    </source>
</reference>
<dbReference type="InterPro" id="IPR042265">
    <property type="entry name" value="DPH1/DPH2_3"/>
</dbReference>
<name>A0A1D8NPK5_YARLL</name>
<evidence type="ECO:0000256" key="3">
    <source>
        <dbReference type="ARBA" id="ARBA00012221"/>
    </source>
</evidence>
<dbReference type="EMBL" id="KZ857326">
    <property type="protein sequence ID" value="RDW28315.1"/>
    <property type="molecule type" value="Genomic_DNA"/>
</dbReference>
<dbReference type="FunFam" id="3.40.50.11850:FF:000001">
    <property type="entry name" value="2-(3-amino-3-carboxypropyl)histidine synthase subunit 1"/>
    <property type="match status" value="1"/>
</dbReference>
<dbReference type="NCBIfam" id="TIGR00322">
    <property type="entry name" value="diphth2_R"/>
    <property type="match status" value="1"/>
</dbReference>
<dbReference type="Gene3D" id="3.40.50.11850">
    <property type="entry name" value="Diphthamide synthesis DPH1/DPH2 domain 2"/>
    <property type="match status" value="1"/>
</dbReference>
<dbReference type="Proteomes" id="UP000256601">
    <property type="component" value="Unassembled WGS sequence"/>
</dbReference>
<dbReference type="GO" id="GO:0046872">
    <property type="term" value="F:metal ion binding"/>
    <property type="evidence" value="ECO:0007669"/>
    <property type="project" value="UniProtKB-KW"/>
</dbReference>
<dbReference type="Gene3D" id="3.40.50.11840">
    <property type="entry name" value="Diphthamide synthesis DPH1/DPH2 domain 1"/>
    <property type="match status" value="1"/>
</dbReference>
<evidence type="ECO:0000256" key="10">
    <source>
        <dbReference type="ARBA" id="ARBA00048403"/>
    </source>
</evidence>
<keyword evidence="9" id="KW-0411">Iron-sulfur</keyword>
<keyword evidence="11" id="KW-0004">4Fe-4S</keyword>
<dbReference type="SFLD" id="SFLDG01121">
    <property type="entry name" value="Diphthamide_biosynthesis"/>
    <property type="match status" value="1"/>
</dbReference>
<evidence type="ECO:0000256" key="2">
    <source>
        <dbReference type="ARBA" id="ARBA00010173"/>
    </source>
</evidence>
<dbReference type="InterPro" id="IPR042263">
    <property type="entry name" value="DPH1/DPH2_1"/>
</dbReference>
<accession>A0A1D8NPK5</accession>
<dbReference type="SMR" id="A0A1D8NPK5"/>